<evidence type="ECO:0000313" key="5">
    <source>
        <dbReference type="EMBL" id="MBM7079273.1"/>
    </source>
</evidence>
<dbReference type="Proteomes" id="UP001518872">
    <property type="component" value="Unassembled WGS sequence"/>
</dbReference>
<name>A0ABS2IYC0_9ACTN</name>
<keyword evidence="3" id="KW-0949">S-adenosyl-L-methionine</keyword>
<evidence type="ECO:0000259" key="4">
    <source>
        <dbReference type="Pfam" id="PF08241"/>
    </source>
</evidence>
<comment type="caution">
    <text evidence="5">The sequence shown here is derived from an EMBL/GenBank/DDBJ whole genome shotgun (WGS) entry which is preliminary data.</text>
</comment>
<evidence type="ECO:0000256" key="1">
    <source>
        <dbReference type="ARBA" id="ARBA00022603"/>
    </source>
</evidence>
<protein>
    <submittedName>
        <fullName evidence="5">Methyltransferase domain-containing protein</fullName>
    </submittedName>
</protein>
<dbReference type="SUPFAM" id="SSF53335">
    <property type="entry name" value="S-adenosyl-L-methionine-dependent methyltransferases"/>
    <property type="match status" value="1"/>
</dbReference>
<dbReference type="EMBL" id="JAFEUC010000012">
    <property type="protein sequence ID" value="MBM7079273.1"/>
    <property type="molecule type" value="Genomic_DNA"/>
</dbReference>
<keyword evidence="6" id="KW-1185">Reference proteome</keyword>
<dbReference type="InterPro" id="IPR029063">
    <property type="entry name" value="SAM-dependent_MTases_sf"/>
</dbReference>
<sequence>MGHGPVSDGVRVLPPNDPRQYDDLAGEWWRPDGAFAMLHWLARARAALVPPASRPDAVLVDLGCGAGLMAPHLAGKGYRHVGVDLTRSALEQAAAHGVTALAGDVTAVPLADGCADVVAAGEVLEHVPDWRAAVAEACRLLRPGGLLVLDTLNDTLLARLVAVELGERLPTVPRGIHDPRLFVDDRALVVECARHGVTLRVRGVRPGLRATLGWLVRRSRGGAARDVSHDGPVIRPTWSTAVLYQGRGVRHG</sequence>
<gene>
    <name evidence="5" type="ORF">JQX11_23420</name>
</gene>
<dbReference type="GO" id="GO:0008168">
    <property type="term" value="F:methyltransferase activity"/>
    <property type="evidence" value="ECO:0007669"/>
    <property type="project" value="UniProtKB-KW"/>
</dbReference>
<dbReference type="Gene3D" id="3.40.50.150">
    <property type="entry name" value="Vaccinia Virus protein VP39"/>
    <property type="match status" value="1"/>
</dbReference>
<dbReference type="PANTHER" id="PTHR43464:SF19">
    <property type="entry name" value="UBIQUINONE BIOSYNTHESIS O-METHYLTRANSFERASE, MITOCHONDRIAL"/>
    <property type="match status" value="1"/>
</dbReference>
<keyword evidence="1 5" id="KW-0489">Methyltransferase</keyword>
<proteinExistence type="predicted"/>
<keyword evidence="2" id="KW-0808">Transferase</keyword>
<dbReference type="GO" id="GO:0032259">
    <property type="term" value="P:methylation"/>
    <property type="evidence" value="ECO:0007669"/>
    <property type="project" value="UniProtKB-KW"/>
</dbReference>
<reference evidence="5 6" key="1">
    <citation type="submission" date="2021-02" db="EMBL/GenBank/DDBJ databases">
        <authorList>
            <person name="Ra J.-S."/>
        </authorList>
    </citation>
    <scope>NUCLEOTIDE SEQUENCE [LARGE SCALE GENOMIC DNA]</scope>
    <source>
        <strain evidence="5 6">MMS20-R1-14</strain>
    </source>
</reference>
<dbReference type="InterPro" id="IPR013216">
    <property type="entry name" value="Methyltransf_11"/>
</dbReference>
<dbReference type="Pfam" id="PF08241">
    <property type="entry name" value="Methyltransf_11"/>
    <property type="match status" value="1"/>
</dbReference>
<evidence type="ECO:0000313" key="6">
    <source>
        <dbReference type="Proteomes" id="UP001518872"/>
    </source>
</evidence>
<dbReference type="RefSeq" id="WP_204927113.1">
    <property type="nucleotide sequence ID" value="NZ_JAFEUC010000012.1"/>
</dbReference>
<evidence type="ECO:0000256" key="3">
    <source>
        <dbReference type="ARBA" id="ARBA00022691"/>
    </source>
</evidence>
<dbReference type="CDD" id="cd02440">
    <property type="entry name" value="AdoMet_MTases"/>
    <property type="match status" value="1"/>
</dbReference>
<evidence type="ECO:0000256" key="2">
    <source>
        <dbReference type="ARBA" id="ARBA00022679"/>
    </source>
</evidence>
<feature type="domain" description="Methyltransferase type 11" evidence="4">
    <location>
        <begin position="60"/>
        <end position="149"/>
    </location>
</feature>
<organism evidence="5 6">
    <name type="scientific">Micromonospora humida</name>
    <dbReference type="NCBI Taxonomy" id="2809018"/>
    <lineage>
        <taxon>Bacteria</taxon>
        <taxon>Bacillati</taxon>
        <taxon>Actinomycetota</taxon>
        <taxon>Actinomycetes</taxon>
        <taxon>Micromonosporales</taxon>
        <taxon>Micromonosporaceae</taxon>
        <taxon>Micromonospora</taxon>
    </lineage>
</organism>
<dbReference type="PANTHER" id="PTHR43464">
    <property type="entry name" value="METHYLTRANSFERASE"/>
    <property type="match status" value="1"/>
</dbReference>
<accession>A0ABS2IYC0</accession>